<keyword evidence="4" id="KW-0808">Transferase</keyword>
<dbReference type="RefSeq" id="WP_005216115.1">
    <property type="nucleotide sequence ID" value="NZ_KB850089.1"/>
</dbReference>
<dbReference type="PANTHER" id="PTHR30481:SF2">
    <property type="entry name" value="SITE-SPECIFIC DNA-METHYLTRANSFERASE (ADENINE-SPECIFIC)"/>
    <property type="match status" value="1"/>
</dbReference>
<dbReference type="PIRSF" id="PIRSF000398">
    <property type="entry name" value="M_m6A_EcoRV"/>
    <property type="match status" value="1"/>
</dbReference>
<dbReference type="GO" id="GO:0032259">
    <property type="term" value="P:methylation"/>
    <property type="evidence" value="ECO:0007669"/>
    <property type="project" value="UniProtKB-KW"/>
</dbReference>
<evidence type="ECO:0000313" key="7">
    <source>
        <dbReference type="EMBL" id="ENX02312.1"/>
    </source>
</evidence>
<gene>
    <name evidence="7" type="ORF">F900_01376</name>
</gene>
<evidence type="ECO:0000256" key="1">
    <source>
        <dbReference type="ARBA" id="ARBA00006594"/>
    </source>
</evidence>
<dbReference type="PRINTS" id="PR00505">
    <property type="entry name" value="D12N6MTFRASE"/>
</dbReference>
<keyword evidence="5" id="KW-0949">S-adenosyl-L-methionine</keyword>
<evidence type="ECO:0000256" key="2">
    <source>
        <dbReference type="ARBA" id="ARBA00011900"/>
    </source>
</evidence>
<keyword evidence="3" id="KW-0489">Methyltransferase</keyword>
<dbReference type="Pfam" id="PF02086">
    <property type="entry name" value="MethyltransfD12"/>
    <property type="match status" value="1"/>
</dbReference>
<dbReference type="GO" id="GO:1904047">
    <property type="term" value="F:S-adenosyl-L-methionine binding"/>
    <property type="evidence" value="ECO:0007669"/>
    <property type="project" value="TreeGrafter"/>
</dbReference>
<dbReference type="eggNOG" id="COG0338">
    <property type="taxonomic scope" value="Bacteria"/>
</dbReference>
<dbReference type="GO" id="GO:0009007">
    <property type="term" value="F:site-specific DNA-methyltransferase (adenine-specific) activity"/>
    <property type="evidence" value="ECO:0007669"/>
    <property type="project" value="UniProtKB-EC"/>
</dbReference>
<dbReference type="InterPro" id="IPR023095">
    <property type="entry name" value="Ade_MeTrfase_dom_2"/>
</dbReference>
<dbReference type="GO" id="GO:0043565">
    <property type="term" value="F:sequence-specific DNA binding"/>
    <property type="evidence" value="ECO:0007669"/>
    <property type="project" value="TreeGrafter"/>
</dbReference>
<comment type="similarity">
    <text evidence="1">Belongs to the N(4)/N(6)-methyltransferase family.</text>
</comment>
<evidence type="ECO:0000256" key="4">
    <source>
        <dbReference type="ARBA" id="ARBA00022679"/>
    </source>
</evidence>
<dbReference type="SUPFAM" id="SSF53335">
    <property type="entry name" value="S-adenosyl-L-methionine-dependent methyltransferases"/>
    <property type="match status" value="1"/>
</dbReference>
<dbReference type="GO" id="GO:0006298">
    <property type="term" value="P:mismatch repair"/>
    <property type="evidence" value="ECO:0007669"/>
    <property type="project" value="TreeGrafter"/>
</dbReference>
<dbReference type="GO" id="GO:0009307">
    <property type="term" value="P:DNA restriction-modification system"/>
    <property type="evidence" value="ECO:0007669"/>
    <property type="project" value="InterPro"/>
</dbReference>
<evidence type="ECO:0000313" key="8">
    <source>
        <dbReference type="Proteomes" id="UP000013248"/>
    </source>
</evidence>
<dbReference type="AlphaFoldDB" id="N9NHM7"/>
<evidence type="ECO:0000256" key="6">
    <source>
        <dbReference type="ARBA" id="ARBA00047942"/>
    </source>
</evidence>
<dbReference type="InterPro" id="IPR012263">
    <property type="entry name" value="M_m6A_EcoRV"/>
</dbReference>
<dbReference type="Proteomes" id="UP000013248">
    <property type="component" value="Unassembled WGS sequence"/>
</dbReference>
<dbReference type="HOGENOM" id="CLU_063430_4_0_6"/>
<dbReference type="PANTHER" id="PTHR30481">
    <property type="entry name" value="DNA ADENINE METHYLASE"/>
    <property type="match status" value="1"/>
</dbReference>
<proteinExistence type="inferred from homology"/>
<comment type="caution">
    <text evidence="7">The sequence shown here is derived from an EMBL/GenBank/DDBJ whole genome shotgun (WGS) entry which is preliminary data.</text>
</comment>
<comment type="catalytic activity">
    <reaction evidence="6">
        <text>a 2'-deoxyadenosine in DNA + S-adenosyl-L-methionine = an N(6)-methyl-2'-deoxyadenosine in DNA + S-adenosyl-L-homocysteine + H(+)</text>
        <dbReference type="Rhea" id="RHEA:15197"/>
        <dbReference type="Rhea" id="RHEA-COMP:12418"/>
        <dbReference type="Rhea" id="RHEA-COMP:12419"/>
        <dbReference type="ChEBI" id="CHEBI:15378"/>
        <dbReference type="ChEBI" id="CHEBI:57856"/>
        <dbReference type="ChEBI" id="CHEBI:59789"/>
        <dbReference type="ChEBI" id="CHEBI:90615"/>
        <dbReference type="ChEBI" id="CHEBI:90616"/>
        <dbReference type="EC" id="2.1.1.72"/>
    </reaction>
</comment>
<accession>N9NHM7</accession>
<dbReference type="InterPro" id="IPR012327">
    <property type="entry name" value="MeTrfase_D12"/>
</dbReference>
<organism evidence="7 8">
    <name type="scientific">Acinetobacter modestus</name>
    <dbReference type="NCBI Taxonomy" id="1776740"/>
    <lineage>
        <taxon>Bacteria</taxon>
        <taxon>Pseudomonadati</taxon>
        <taxon>Pseudomonadota</taxon>
        <taxon>Gammaproteobacteria</taxon>
        <taxon>Moraxellales</taxon>
        <taxon>Moraxellaceae</taxon>
        <taxon>Acinetobacter</taxon>
    </lineage>
</organism>
<evidence type="ECO:0000256" key="5">
    <source>
        <dbReference type="ARBA" id="ARBA00022691"/>
    </source>
</evidence>
<dbReference type="STRING" id="1217705.F900_01376"/>
<protein>
    <recommendedName>
        <fullName evidence="2">site-specific DNA-methyltransferase (adenine-specific)</fullName>
        <ecNumber evidence="2">2.1.1.72</ecNumber>
    </recommendedName>
</protein>
<dbReference type="EMBL" id="APRP01000015">
    <property type="protein sequence ID" value="ENX02312.1"/>
    <property type="molecule type" value="Genomic_DNA"/>
</dbReference>
<dbReference type="EC" id="2.1.1.72" evidence="2"/>
<dbReference type="InterPro" id="IPR029063">
    <property type="entry name" value="SAM-dependent_MTases_sf"/>
</dbReference>
<dbReference type="Gene3D" id="1.10.1020.10">
    <property type="entry name" value="Adenine-specific Methyltransferase, Domain 2"/>
    <property type="match status" value="1"/>
</dbReference>
<sequence>MGNMNFNKLEKKLTRFGTPLRYPGGKAKLTKWFKDLIIYNDIKNCHYIETYAGGAGAAINLLLSGVVSKITINDIDPMIHSFWWSLLNHPDELIEMINTTEVTPDNWYIQKEIMLNHESYSLIEKGFATFFLNRTNRSGILTGGMIGGKKQDGDYKIDARYNKSELIKRIKLISNRSSDITLFQHDALEMFEWIDNCNPDETLLYLDPPYYNKGSQLYRNHYTYDDHVAISDKVRNTKVPCIVTYDHCIEIERIYEGVSCNKFHIGYSTHLHRPTATELLFHRNIKLHDIPMA</sequence>
<dbReference type="PATRIC" id="fig|1217705.3.peg.1325"/>
<name>N9NHM7_9GAMM</name>
<dbReference type="Gene3D" id="3.40.50.150">
    <property type="entry name" value="Vaccinia Virus protein VP39"/>
    <property type="match status" value="1"/>
</dbReference>
<reference evidence="7 8" key="1">
    <citation type="submission" date="2013-02" db="EMBL/GenBank/DDBJ databases">
        <title>The Genome Sequence of Acinetobacter sp. ANC 3862.</title>
        <authorList>
            <consortium name="The Broad Institute Genome Sequencing Platform"/>
            <consortium name="The Broad Institute Genome Sequencing Center for Infectious Disease"/>
            <person name="Cerqueira G."/>
            <person name="Feldgarden M."/>
            <person name="Courvalin P."/>
            <person name="Perichon B."/>
            <person name="Grillot-Courvalin C."/>
            <person name="Clermont D."/>
            <person name="Rocha E."/>
            <person name="Yoon E.-J."/>
            <person name="Nemec A."/>
            <person name="Walker B."/>
            <person name="Young S.K."/>
            <person name="Zeng Q."/>
            <person name="Gargeya S."/>
            <person name="Fitzgerald M."/>
            <person name="Haas B."/>
            <person name="Abouelleil A."/>
            <person name="Alvarado L."/>
            <person name="Arachchi H.M."/>
            <person name="Berlin A.M."/>
            <person name="Chapman S.B."/>
            <person name="Dewar J."/>
            <person name="Goldberg J."/>
            <person name="Griggs A."/>
            <person name="Gujja S."/>
            <person name="Hansen M."/>
            <person name="Howarth C."/>
            <person name="Imamovic A."/>
            <person name="Larimer J."/>
            <person name="McCowan C."/>
            <person name="Murphy C."/>
            <person name="Neiman D."/>
            <person name="Pearson M."/>
            <person name="Priest M."/>
            <person name="Roberts A."/>
            <person name="Saif S."/>
            <person name="Shea T."/>
            <person name="Sisk P."/>
            <person name="Sykes S."/>
            <person name="Wortman J."/>
            <person name="Nusbaum C."/>
            <person name="Birren B."/>
        </authorList>
    </citation>
    <scope>NUCLEOTIDE SEQUENCE [LARGE SCALE GENOMIC DNA]</scope>
    <source>
        <strain evidence="7 8">ANC 3862</strain>
    </source>
</reference>
<evidence type="ECO:0000256" key="3">
    <source>
        <dbReference type="ARBA" id="ARBA00022603"/>
    </source>
</evidence>